<keyword evidence="2" id="KW-1185">Reference proteome</keyword>
<sequence>MREVGGVGRSKKNKVIVTDVVADDVSILISSSQTPGSVLSIEITNCNAIIISTINSIPFIFRNETARRPINAGDSNLLRVRKDYGNGGIFKRVRSDRIWIVID</sequence>
<evidence type="ECO:0000313" key="2">
    <source>
        <dbReference type="Proteomes" id="UP000499080"/>
    </source>
</evidence>
<proteinExistence type="predicted"/>
<evidence type="ECO:0000313" key="1">
    <source>
        <dbReference type="EMBL" id="GBO19317.1"/>
    </source>
</evidence>
<name>A0A4Y2V6E7_ARAVE</name>
<comment type="caution">
    <text evidence="1">The sequence shown here is derived from an EMBL/GenBank/DDBJ whole genome shotgun (WGS) entry which is preliminary data.</text>
</comment>
<protein>
    <submittedName>
        <fullName evidence="1">Uncharacterized protein</fullName>
    </submittedName>
</protein>
<dbReference type="Proteomes" id="UP000499080">
    <property type="component" value="Unassembled WGS sequence"/>
</dbReference>
<organism evidence="1 2">
    <name type="scientific">Araneus ventricosus</name>
    <name type="common">Orbweaver spider</name>
    <name type="synonym">Epeira ventricosa</name>
    <dbReference type="NCBI Taxonomy" id="182803"/>
    <lineage>
        <taxon>Eukaryota</taxon>
        <taxon>Metazoa</taxon>
        <taxon>Ecdysozoa</taxon>
        <taxon>Arthropoda</taxon>
        <taxon>Chelicerata</taxon>
        <taxon>Arachnida</taxon>
        <taxon>Araneae</taxon>
        <taxon>Araneomorphae</taxon>
        <taxon>Entelegynae</taxon>
        <taxon>Araneoidea</taxon>
        <taxon>Araneidae</taxon>
        <taxon>Araneus</taxon>
    </lineage>
</organism>
<accession>A0A4Y2V6E7</accession>
<dbReference type="AlphaFoldDB" id="A0A4Y2V6E7"/>
<dbReference type="EMBL" id="BGPR01042793">
    <property type="protein sequence ID" value="GBO19317.1"/>
    <property type="molecule type" value="Genomic_DNA"/>
</dbReference>
<gene>
    <name evidence="1" type="ORF">AVEN_183258_1</name>
</gene>
<reference evidence="1 2" key="1">
    <citation type="journal article" date="2019" name="Sci. Rep.">
        <title>Orb-weaving spider Araneus ventricosus genome elucidates the spidroin gene catalogue.</title>
        <authorList>
            <person name="Kono N."/>
            <person name="Nakamura H."/>
            <person name="Ohtoshi R."/>
            <person name="Moran D.A.P."/>
            <person name="Shinohara A."/>
            <person name="Yoshida Y."/>
            <person name="Fujiwara M."/>
            <person name="Mori M."/>
            <person name="Tomita M."/>
            <person name="Arakawa K."/>
        </authorList>
    </citation>
    <scope>NUCLEOTIDE SEQUENCE [LARGE SCALE GENOMIC DNA]</scope>
</reference>